<dbReference type="SUPFAM" id="SSF53756">
    <property type="entry name" value="UDP-Glycosyltransferase/glycogen phosphorylase"/>
    <property type="match status" value="1"/>
</dbReference>
<dbReference type="Pfam" id="PF00534">
    <property type="entry name" value="Glycos_transf_1"/>
    <property type="match status" value="1"/>
</dbReference>
<dbReference type="GO" id="GO:0016757">
    <property type="term" value="F:glycosyltransferase activity"/>
    <property type="evidence" value="ECO:0007669"/>
    <property type="project" value="InterPro"/>
</dbReference>
<feature type="domain" description="Glycosyl transferase family 1" evidence="1">
    <location>
        <begin position="190"/>
        <end position="341"/>
    </location>
</feature>
<sequence>MKISIIGINGIPAQHGGFETCVDNTSTRLAAKGHELTVYCKRRNIKLKDKFYKGVRVIKLPSIGNKHLETLSHSFLSVIHLLFKKWDIIHIYGIGSSIFAPFLKMLGKRIVVSVDALDWERKKWGKVARWYLKKSAYFAIKYSDEMIVDSKIIQKFYKDNFARDAVYIPYGALVGRKCDEKVLKKFSLINDKYLLFVGRLIPEKGVHHLINAYKKLDTELDLVIVGGDWFATDYIEHLKDLASGTKTRFLGFVYGEDYNNICSGAYVYIQPSEVDGTSPSLLASMGFGNCVIVNGIPENLETIGDAGLSYKNNNVEDLKEKIKYLILNPEKVNEYRKKAEDRIRHYYDWDRVSKTLEEVYRKIINGEKVVPDLYEFVN</sequence>
<dbReference type="Pfam" id="PF09314">
    <property type="entry name" value="DUF1972"/>
    <property type="match status" value="1"/>
</dbReference>
<comment type="caution">
    <text evidence="3">The sequence shown here is derived from an EMBL/GenBank/DDBJ whole genome shotgun (WGS) entry which is preliminary data.</text>
</comment>
<protein>
    <recommendedName>
        <fullName evidence="5">Glycosyl transferase family 1</fullName>
    </recommendedName>
</protein>
<evidence type="ECO:0008006" key="5">
    <source>
        <dbReference type="Google" id="ProtNLM"/>
    </source>
</evidence>
<organism evidence="3 4">
    <name type="scientific">Candidatus Schekmanbacteria bacterium RIFCSPLOWO2_12_FULL_38_15</name>
    <dbReference type="NCBI Taxonomy" id="1817883"/>
    <lineage>
        <taxon>Bacteria</taxon>
        <taxon>Candidatus Schekmaniibacteriota</taxon>
    </lineage>
</organism>
<evidence type="ECO:0000313" key="3">
    <source>
        <dbReference type="EMBL" id="OGL52961.1"/>
    </source>
</evidence>
<name>A0A1F7SGU3_9BACT</name>
<dbReference type="InterPro" id="IPR015393">
    <property type="entry name" value="DUF1972"/>
</dbReference>
<dbReference type="AlphaFoldDB" id="A0A1F7SGU3"/>
<dbReference type="Gene3D" id="3.40.50.2000">
    <property type="entry name" value="Glycogen Phosphorylase B"/>
    <property type="match status" value="2"/>
</dbReference>
<dbReference type="STRING" id="1817883.A3G31_08575"/>
<feature type="domain" description="DUF1972" evidence="2">
    <location>
        <begin position="3"/>
        <end position="172"/>
    </location>
</feature>
<gene>
    <name evidence="3" type="ORF">A3G31_08575</name>
</gene>
<dbReference type="PANTHER" id="PTHR45947">
    <property type="entry name" value="SULFOQUINOVOSYL TRANSFERASE SQD2"/>
    <property type="match status" value="1"/>
</dbReference>
<dbReference type="InterPro" id="IPR001296">
    <property type="entry name" value="Glyco_trans_1"/>
</dbReference>
<evidence type="ECO:0000313" key="4">
    <source>
        <dbReference type="Proteomes" id="UP000178082"/>
    </source>
</evidence>
<dbReference type="EMBL" id="MGDI01000028">
    <property type="protein sequence ID" value="OGL52961.1"/>
    <property type="molecule type" value="Genomic_DNA"/>
</dbReference>
<accession>A0A1F7SGU3</accession>
<dbReference type="InterPro" id="IPR050194">
    <property type="entry name" value="Glycosyltransferase_grp1"/>
</dbReference>
<dbReference type="Proteomes" id="UP000178082">
    <property type="component" value="Unassembled WGS sequence"/>
</dbReference>
<reference evidence="3 4" key="1">
    <citation type="journal article" date="2016" name="Nat. Commun.">
        <title>Thousands of microbial genomes shed light on interconnected biogeochemical processes in an aquifer system.</title>
        <authorList>
            <person name="Anantharaman K."/>
            <person name="Brown C.T."/>
            <person name="Hug L.A."/>
            <person name="Sharon I."/>
            <person name="Castelle C.J."/>
            <person name="Probst A.J."/>
            <person name="Thomas B.C."/>
            <person name="Singh A."/>
            <person name="Wilkins M.J."/>
            <person name="Karaoz U."/>
            <person name="Brodie E.L."/>
            <person name="Williams K.H."/>
            <person name="Hubbard S.S."/>
            <person name="Banfield J.F."/>
        </authorList>
    </citation>
    <scope>NUCLEOTIDE SEQUENCE [LARGE SCALE GENOMIC DNA]</scope>
</reference>
<evidence type="ECO:0000259" key="1">
    <source>
        <dbReference type="Pfam" id="PF00534"/>
    </source>
</evidence>
<proteinExistence type="predicted"/>
<dbReference type="PANTHER" id="PTHR45947:SF3">
    <property type="entry name" value="SULFOQUINOVOSYL TRANSFERASE SQD2"/>
    <property type="match status" value="1"/>
</dbReference>
<evidence type="ECO:0000259" key="2">
    <source>
        <dbReference type="Pfam" id="PF09314"/>
    </source>
</evidence>